<dbReference type="RefSeq" id="WP_328741283.1">
    <property type="nucleotide sequence ID" value="NZ_CP108037.1"/>
</dbReference>
<dbReference type="InterPro" id="IPR050678">
    <property type="entry name" value="DNA_Partitioning_ATPase"/>
</dbReference>
<protein>
    <submittedName>
        <fullName evidence="2">ParA family protein</fullName>
    </submittedName>
</protein>
<feature type="domain" description="AAA" evidence="1">
    <location>
        <begin position="3"/>
        <end position="186"/>
    </location>
</feature>
<dbReference type="InterPro" id="IPR027417">
    <property type="entry name" value="P-loop_NTPase"/>
</dbReference>
<name>A0ABZ1QPN9_9ACTN</name>
<dbReference type="GeneID" id="95502320"/>
<sequence length="266" mass="27915">MGKRIASYSEKGGVGKSATAAGMVAAARRRRLDGTAGTVYAADLDPRGTLTSELGINAPAFTMNDLLAMDPKGERGLAAEALTDASEDWSGVRVIAAERALANRETDQSTGFEFRLRHALDGVLGQDDDLIFDLPPRAGGKLVTAALLAATHVVIPATLNEDGRIGAKEAMETIEIIRDSYGHDLQVVAIVPSIVPGGKTTLADAIGKHLAATYGDLYRDDLAIPRHTLREQTRYACVPVTSQTGREAAALSAAYDSILTAAGATK</sequence>
<dbReference type="Proteomes" id="UP001432312">
    <property type="component" value="Plasmid unnamed1"/>
</dbReference>
<evidence type="ECO:0000313" key="3">
    <source>
        <dbReference type="Proteomes" id="UP001432312"/>
    </source>
</evidence>
<accession>A0ABZ1QPN9</accession>
<evidence type="ECO:0000313" key="2">
    <source>
        <dbReference type="EMBL" id="WUN84559.1"/>
    </source>
</evidence>
<geneLocation type="plasmid" evidence="2 3">
    <name>unnamed1</name>
</geneLocation>
<keyword evidence="2" id="KW-0614">Plasmid</keyword>
<dbReference type="EMBL" id="CP108037">
    <property type="protein sequence ID" value="WUN84559.1"/>
    <property type="molecule type" value="Genomic_DNA"/>
</dbReference>
<reference evidence="2" key="1">
    <citation type="submission" date="2022-10" db="EMBL/GenBank/DDBJ databases">
        <title>The complete genomes of actinobacterial strains from the NBC collection.</title>
        <authorList>
            <person name="Joergensen T.S."/>
            <person name="Alvarez Arevalo M."/>
            <person name="Sterndorff E.B."/>
            <person name="Faurdal D."/>
            <person name="Vuksanovic O."/>
            <person name="Mourched A.-S."/>
            <person name="Charusanti P."/>
            <person name="Shaw S."/>
            <person name="Blin K."/>
            <person name="Weber T."/>
        </authorList>
    </citation>
    <scope>NUCLEOTIDE SEQUENCE</scope>
    <source>
        <strain evidence="2">NBC_00303</strain>
        <plasmid evidence="2">unnamed1</plasmid>
    </source>
</reference>
<gene>
    <name evidence="2" type="ORF">OHA91_39735</name>
</gene>
<dbReference type="Gene3D" id="3.40.50.300">
    <property type="entry name" value="P-loop containing nucleotide triphosphate hydrolases"/>
    <property type="match status" value="1"/>
</dbReference>
<dbReference type="SUPFAM" id="SSF52540">
    <property type="entry name" value="P-loop containing nucleoside triphosphate hydrolases"/>
    <property type="match status" value="1"/>
</dbReference>
<proteinExistence type="predicted"/>
<dbReference type="PANTHER" id="PTHR13696">
    <property type="entry name" value="P-LOOP CONTAINING NUCLEOSIDE TRIPHOSPHATE HYDROLASE"/>
    <property type="match status" value="1"/>
</dbReference>
<organism evidence="2 3">
    <name type="scientific">Streptomyces erythrochromogenes</name>
    <dbReference type="NCBI Taxonomy" id="285574"/>
    <lineage>
        <taxon>Bacteria</taxon>
        <taxon>Bacillati</taxon>
        <taxon>Actinomycetota</taxon>
        <taxon>Actinomycetes</taxon>
        <taxon>Kitasatosporales</taxon>
        <taxon>Streptomycetaceae</taxon>
        <taxon>Streptomyces</taxon>
    </lineage>
</organism>
<keyword evidence="3" id="KW-1185">Reference proteome</keyword>
<dbReference type="Pfam" id="PF13614">
    <property type="entry name" value="AAA_31"/>
    <property type="match status" value="1"/>
</dbReference>
<evidence type="ECO:0000259" key="1">
    <source>
        <dbReference type="Pfam" id="PF13614"/>
    </source>
</evidence>
<dbReference type="PANTHER" id="PTHR13696:SF99">
    <property type="entry name" value="COBYRINIC ACID AC-DIAMIDE SYNTHASE"/>
    <property type="match status" value="1"/>
</dbReference>
<dbReference type="InterPro" id="IPR025669">
    <property type="entry name" value="AAA_dom"/>
</dbReference>